<keyword evidence="2" id="KW-0223">Dioxygenase</keyword>
<dbReference type="GO" id="GO:0034440">
    <property type="term" value="P:lipid oxidation"/>
    <property type="evidence" value="ECO:0007669"/>
    <property type="project" value="InterPro"/>
</dbReference>
<comment type="caution">
    <text evidence="6">The sequence shown here is derived from an EMBL/GenBank/DDBJ whole genome shotgun (WGS) entry which is preliminary data.</text>
</comment>
<dbReference type="AlphaFoldDB" id="A0A2V3IF46"/>
<dbReference type="GO" id="GO:0016702">
    <property type="term" value="F:oxidoreductase activity, acting on single donors with incorporation of molecular oxygen, incorporation of two atoms of oxygen"/>
    <property type="evidence" value="ECO:0007669"/>
    <property type="project" value="InterPro"/>
</dbReference>
<dbReference type="PROSITE" id="PS51393">
    <property type="entry name" value="LIPOXYGENASE_3"/>
    <property type="match status" value="1"/>
</dbReference>
<dbReference type="Gene3D" id="3.10.450.60">
    <property type="match status" value="1"/>
</dbReference>
<feature type="region of interest" description="Disordered" evidence="4">
    <location>
        <begin position="1"/>
        <end position="48"/>
    </location>
</feature>
<evidence type="ECO:0000256" key="1">
    <source>
        <dbReference type="ARBA" id="ARBA00022723"/>
    </source>
</evidence>
<keyword evidence="3" id="KW-0560">Oxidoreductase</keyword>
<evidence type="ECO:0000256" key="2">
    <source>
        <dbReference type="ARBA" id="ARBA00022964"/>
    </source>
</evidence>
<dbReference type="GO" id="GO:0046872">
    <property type="term" value="F:metal ion binding"/>
    <property type="evidence" value="ECO:0007669"/>
    <property type="project" value="UniProtKB-KW"/>
</dbReference>
<feature type="domain" description="Lipoxygenase" evidence="5">
    <location>
        <begin position="62"/>
        <end position="684"/>
    </location>
</feature>
<dbReference type="EMBL" id="NBIV01000270">
    <property type="protein sequence ID" value="PXF40671.1"/>
    <property type="molecule type" value="Genomic_DNA"/>
</dbReference>
<dbReference type="InterPro" id="IPR000907">
    <property type="entry name" value="LipOase"/>
</dbReference>
<dbReference type="Gene3D" id="1.20.245.10">
    <property type="entry name" value="Lipoxygenase-1, Domain 5"/>
    <property type="match status" value="1"/>
</dbReference>
<reference evidence="6 7" key="1">
    <citation type="journal article" date="2018" name="Mol. Biol. Evol.">
        <title>Analysis of the draft genome of the red seaweed Gracilariopsis chorda provides insights into genome size evolution in Rhodophyta.</title>
        <authorList>
            <person name="Lee J."/>
            <person name="Yang E.C."/>
            <person name="Graf L."/>
            <person name="Yang J.H."/>
            <person name="Qiu H."/>
            <person name="Zel Zion U."/>
            <person name="Chan C.X."/>
            <person name="Stephens T.G."/>
            <person name="Weber A.P.M."/>
            <person name="Boo G.H."/>
            <person name="Boo S.M."/>
            <person name="Kim K.M."/>
            <person name="Shin Y."/>
            <person name="Jung M."/>
            <person name="Lee S.J."/>
            <person name="Yim H.S."/>
            <person name="Lee J.H."/>
            <person name="Bhattacharya D."/>
            <person name="Yoon H.S."/>
        </authorList>
    </citation>
    <scope>NUCLEOTIDE SEQUENCE [LARGE SCALE GENOMIC DNA]</scope>
    <source>
        <strain evidence="6 7">SKKU-2015</strain>
        <tissue evidence="6">Whole body</tissue>
    </source>
</reference>
<evidence type="ECO:0000313" key="7">
    <source>
        <dbReference type="Proteomes" id="UP000247409"/>
    </source>
</evidence>
<evidence type="ECO:0000313" key="6">
    <source>
        <dbReference type="EMBL" id="PXF40671.1"/>
    </source>
</evidence>
<feature type="compositionally biased region" description="Low complexity" evidence="4">
    <location>
        <begin position="9"/>
        <end position="31"/>
    </location>
</feature>
<evidence type="ECO:0000256" key="4">
    <source>
        <dbReference type="SAM" id="MobiDB-lite"/>
    </source>
</evidence>
<dbReference type="InterPro" id="IPR013819">
    <property type="entry name" value="LipOase_C"/>
</dbReference>
<sequence length="684" mass="76053">MAFVSTFTSGHSSVHSRRSSFLPSSSHSSPRVQAASRQNAPSLIPVPPTPAPKMIFSLPFLTKPDVISLPQNDKDPEERRKEIEDNRELYQWTHDAIADASMIAGLPKPENPQFGWIEEIVKILLRVTANSIALRVDKFQEDGAALTREVFSAISSFATSIISRLLSGSFDRDAAKESVEELEQIVSMSIEGEGSSLNEYKEMFQVYKPDMVATLDQFLRDDIFGWYRVAGPNPMRITKLDKPVKELFPELTDQILRGIRAFGGDSIVEMEKEGRLFYVDYPEFKGVTAGVLPDGTKKEGYHIYSPTCLLAVPKNLNDRTTVLPIAIRCDQDKSYSMYTPNLNHTDEITWIAAKQTVQVADGVIHEAAYHLGRTHLLIEVFNGGAHRSLAPNHPIMKLLENHFYGTCLINTAAVDALINPGGTIDKITAPQIEVTKQVAASSVNSPSFSFNEWMPDKELASRGLIGADQLKFPYRDYALRLWDIINEWVTAYLGAYYKNDTDVQNDTELAAWCKEVVDADKGNLHGFGDNDSGKIKTLAYLIRVVSMIIFTASVQHAAVNFTQSTLMQFTPAMPLVGLQPAPNTEKPFNSLDDWVTKMLPTLEQAKLQMDTAELIGVLQYTTLGEYGRSLSFVSDEVELALKNFQEQLSIVGGDIQRGNAVERLAGLPPYTQLVPKNIPQSINI</sequence>
<dbReference type="InterPro" id="IPR036226">
    <property type="entry name" value="LipOase_C_sf"/>
</dbReference>
<name>A0A2V3IF46_9FLOR</name>
<organism evidence="6 7">
    <name type="scientific">Gracilariopsis chorda</name>
    <dbReference type="NCBI Taxonomy" id="448386"/>
    <lineage>
        <taxon>Eukaryota</taxon>
        <taxon>Rhodophyta</taxon>
        <taxon>Florideophyceae</taxon>
        <taxon>Rhodymeniophycidae</taxon>
        <taxon>Gracilariales</taxon>
        <taxon>Gracilariaceae</taxon>
        <taxon>Gracilariopsis</taxon>
    </lineage>
</organism>
<keyword evidence="1" id="KW-0479">Metal-binding</keyword>
<gene>
    <name evidence="6" type="ORF">BWQ96_09626</name>
</gene>
<dbReference type="PANTHER" id="PTHR11771">
    <property type="entry name" value="LIPOXYGENASE"/>
    <property type="match status" value="1"/>
</dbReference>
<dbReference type="PRINTS" id="PR00087">
    <property type="entry name" value="LIPOXYGENASE"/>
</dbReference>
<protein>
    <submittedName>
        <fullName evidence="6">Linoleate 9/13-lipoxygenase</fullName>
    </submittedName>
</protein>
<evidence type="ECO:0000259" key="5">
    <source>
        <dbReference type="PROSITE" id="PS51393"/>
    </source>
</evidence>
<accession>A0A2V3IF46</accession>
<proteinExistence type="predicted"/>
<keyword evidence="7" id="KW-1185">Reference proteome</keyword>
<dbReference type="SUPFAM" id="SSF48484">
    <property type="entry name" value="Lipoxigenase"/>
    <property type="match status" value="1"/>
</dbReference>
<dbReference type="STRING" id="448386.A0A2V3IF46"/>
<dbReference type="Proteomes" id="UP000247409">
    <property type="component" value="Unassembled WGS sequence"/>
</dbReference>
<dbReference type="Pfam" id="PF00305">
    <property type="entry name" value="Lipoxygenase"/>
    <property type="match status" value="1"/>
</dbReference>
<dbReference type="OrthoDB" id="407298at2759"/>
<evidence type="ECO:0000256" key="3">
    <source>
        <dbReference type="ARBA" id="ARBA00023002"/>
    </source>
</evidence>